<comment type="subcellular location">
    <subcellularLocation>
        <location evidence="1">Nucleus</location>
    </subcellularLocation>
</comment>
<dbReference type="Pfam" id="PF00172">
    <property type="entry name" value="Zn_clus"/>
    <property type="match status" value="1"/>
</dbReference>
<evidence type="ECO:0000259" key="8">
    <source>
        <dbReference type="PROSITE" id="PS50048"/>
    </source>
</evidence>
<dbReference type="PANTHER" id="PTHR31001">
    <property type="entry name" value="UNCHARACTERIZED TRANSCRIPTIONAL REGULATORY PROTEIN"/>
    <property type="match status" value="1"/>
</dbReference>
<evidence type="ECO:0000313" key="10">
    <source>
        <dbReference type="Proteomes" id="UP000509510"/>
    </source>
</evidence>
<evidence type="ECO:0000256" key="6">
    <source>
        <dbReference type="ARBA" id="ARBA00023242"/>
    </source>
</evidence>
<feature type="region of interest" description="Disordered" evidence="7">
    <location>
        <begin position="1061"/>
        <end position="1132"/>
    </location>
</feature>
<dbReference type="GO" id="GO:0000981">
    <property type="term" value="F:DNA-binding transcription factor activity, RNA polymerase II-specific"/>
    <property type="evidence" value="ECO:0007669"/>
    <property type="project" value="InterPro"/>
</dbReference>
<evidence type="ECO:0000256" key="2">
    <source>
        <dbReference type="ARBA" id="ARBA00022723"/>
    </source>
</evidence>
<dbReference type="RefSeq" id="XP_035347759.1">
    <property type="nucleotide sequence ID" value="XM_035491866.1"/>
</dbReference>
<dbReference type="SMART" id="SM00066">
    <property type="entry name" value="GAL4"/>
    <property type="match status" value="1"/>
</dbReference>
<accession>A0A7H8R7I6</accession>
<evidence type="ECO:0000256" key="5">
    <source>
        <dbReference type="ARBA" id="ARBA00023163"/>
    </source>
</evidence>
<dbReference type="CDD" id="cd12148">
    <property type="entry name" value="fungal_TF_MHR"/>
    <property type="match status" value="1"/>
</dbReference>
<feature type="region of interest" description="Disordered" evidence="7">
    <location>
        <begin position="357"/>
        <end position="386"/>
    </location>
</feature>
<keyword evidence="2" id="KW-0479">Metal-binding</keyword>
<feature type="compositionally biased region" description="Low complexity" evidence="7">
    <location>
        <begin position="265"/>
        <end position="290"/>
    </location>
</feature>
<evidence type="ECO:0000256" key="3">
    <source>
        <dbReference type="ARBA" id="ARBA00023015"/>
    </source>
</evidence>
<feature type="region of interest" description="Disordered" evidence="7">
    <location>
        <begin position="173"/>
        <end position="200"/>
    </location>
</feature>
<feature type="region of interest" description="Disordered" evidence="7">
    <location>
        <begin position="252"/>
        <end position="309"/>
    </location>
</feature>
<dbReference type="InterPro" id="IPR007219">
    <property type="entry name" value="XnlR_reg_dom"/>
</dbReference>
<keyword evidence="3" id="KW-0805">Transcription regulation</keyword>
<dbReference type="PROSITE" id="PS50048">
    <property type="entry name" value="ZN2_CY6_FUNGAL_2"/>
    <property type="match status" value="1"/>
</dbReference>
<keyword evidence="6" id="KW-0539">Nucleus</keyword>
<evidence type="ECO:0000256" key="7">
    <source>
        <dbReference type="SAM" id="MobiDB-lite"/>
    </source>
</evidence>
<keyword evidence="4" id="KW-0238">DNA-binding</keyword>
<dbReference type="Pfam" id="PF04082">
    <property type="entry name" value="Fungal_trans"/>
    <property type="match status" value="1"/>
</dbReference>
<dbReference type="InterPro" id="IPR036864">
    <property type="entry name" value="Zn2-C6_fun-type_DNA-bd_sf"/>
</dbReference>
<dbReference type="Proteomes" id="UP000509510">
    <property type="component" value="Chromosome V"/>
</dbReference>
<dbReference type="GO" id="GO:0006351">
    <property type="term" value="P:DNA-templated transcription"/>
    <property type="evidence" value="ECO:0007669"/>
    <property type="project" value="InterPro"/>
</dbReference>
<dbReference type="SUPFAM" id="SSF57701">
    <property type="entry name" value="Zn2/Cys6 DNA-binding domain"/>
    <property type="match status" value="1"/>
</dbReference>
<dbReference type="GO" id="GO:0008270">
    <property type="term" value="F:zinc ion binding"/>
    <property type="evidence" value="ECO:0007669"/>
    <property type="project" value="InterPro"/>
</dbReference>
<feature type="region of interest" description="Disordered" evidence="7">
    <location>
        <begin position="739"/>
        <end position="767"/>
    </location>
</feature>
<protein>
    <recommendedName>
        <fullName evidence="8">Zn(2)-C6 fungal-type domain-containing protein</fullName>
    </recommendedName>
</protein>
<organism evidence="9 10">
    <name type="scientific">Talaromyces rugulosus</name>
    <name type="common">Penicillium rugulosum</name>
    <dbReference type="NCBI Taxonomy" id="121627"/>
    <lineage>
        <taxon>Eukaryota</taxon>
        <taxon>Fungi</taxon>
        <taxon>Dikarya</taxon>
        <taxon>Ascomycota</taxon>
        <taxon>Pezizomycotina</taxon>
        <taxon>Eurotiomycetes</taxon>
        <taxon>Eurotiomycetidae</taxon>
        <taxon>Eurotiales</taxon>
        <taxon>Trichocomaceae</taxon>
        <taxon>Talaromyces</taxon>
        <taxon>Talaromyces sect. Islandici</taxon>
    </lineage>
</organism>
<dbReference type="GeneID" id="55996225"/>
<dbReference type="AlphaFoldDB" id="A0A7H8R7I6"/>
<dbReference type="PROSITE" id="PS00463">
    <property type="entry name" value="ZN2_CY6_FUNGAL_1"/>
    <property type="match status" value="1"/>
</dbReference>
<gene>
    <name evidence="9" type="ORF">TRUGW13939_08737</name>
</gene>
<keyword evidence="10" id="KW-1185">Reference proteome</keyword>
<dbReference type="PANTHER" id="PTHR31001:SF79">
    <property type="entry name" value="ZN(II)2CYS6 TRANSCRIPTION FACTOR (EUROFUNG)"/>
    <property type="match status" value="1"/>
</dbReference>
<feature type="region of interest" description="Disordered" evidence="7">
    <location>
        <begin position="1018"/>
        <end position="1046"/>
    </location>
</feature>
<dbReference type="CDD" id="cd00067">
    <property type="entry name" value="GAL4"/>
    <property type="match status" value="1"/>
</dbReference>
<dbReference type="GO" id="GO:0005634">
    <property type="term" value="C:nucleus"/>
    <property type="evidence" value="ECO:0007669"/>
    <property type="project" value="UniProtKB-SubCell"/>
</dbReference>
<feature type="compositionally biased region" description="Polar residues" evidence="7">
    <location>
        <begin position="252"/>
        <end position="264"/>
    </location>
</feature>
<dbReference type="Gene3D" id="4.10.240.10">
    <property type="entry name" value="Zn(2)-C6 fungal-type DNA-binding domain"/>
    <property type="match status" value="1"/>
</dbReference>
<proteinExistence type="predicted"/>
<keyword evidence="5" id="KW-0804">Transcription</keyword>
<feature type="compositionally biased region" description="Polar residues" evidence="7">
    <location>
        <begin position="1018"/>
        <end position="1035"/>
    </location>
</feature>
<evidence type="ECO:0000256" key="1">
    <source>
        <dbReference type="ARBA" id="ARBA00004123"/>
    </source>
</evidence>
<dbReference type="InterPro" id="IPR001138">
    <property type="entry name" value="Zn2Cys6_DnaBD"/>
</dbReference>
<dbReference type="KEGG" id="trg:TRUGW13939_08737"/>
<dbReference type="OrthoDB" id="3989227at2759"/>
<evidence type="ECO:0000313" key="9">
    <source>
        <dbReference type="EMBL" id="QKX61585.1"/>
    </source>
</evidence>
<dbReference type="InterPro" id="IPR050613">
    <property type="entry name" value="Sec_Metabolite_Reg"/>
</dbReference>
<feature type="domain" description="Zn(2)-C6 fungal-type" evidence="8">
    <location>
        <begin position="136"/>
        <end position="166"/>
    </location>
</feature>
<dbReference type="SMART" id="SM00906">
    <property type="entry name" value="Fungal_trans"/>
    <property type="match status" value="1"/>
</dbReference>
<dbReference type="EMBL" id="CP055902">
    <property type="protein sequence ID" value="QKX61585.1"/>
    <property type="molecule type" value="Genomic_DNA"/>
</dbReference>
<name>A0A7H8R7I6_TALRU</name>
<sequence>MLIKVGQSAARSTAYPRLSDRYSGRRRSAAADDFALLFPVNNECFEQSPDLLTIPPNLSDRGLDYPAEKRLASRMMVGSTESPDAYHVLEREQGSYGTGDAVSMQFQAKSPRRSSGSKQSGVAGARHITRNRASYSCHTCRRRKVKCDKAHPICGNCSKNGTECSYDIAPKKGSTAQEEDEYTNHGVKRRREASRPVDEDVDMSQSLFAGRGGASDVRGGSHAIEARLDKLTNMIERLSKANDSVPIQEMSRQLQNMSQVIEPQTSTKPTTSTPGGTTTKKTASSGTTSPRRAGDASGDEFPIPSGNAADPVDPIASLNLGHLSLEDGRSRYVGTTYWAYISDEINELNQLLRDQTRTHDDSLPDESSNEDTMTNPKTSPRAKISPYSTSNYQFRRRSSLRRDNFQRTILFPTGESPTSYERVIESHMLEDIPSRRQSDILYRGFMSGVHAISPVLHPPTILKSYLAFWDWYDRRSHSADYCPDPSFIPLLYAIWYGGSVTISLRTINAEFPNVQSRSALSEMLNDQVTIWLANISFPRNPTLHGLVAFLLVQTILSREEQPLASSLFISMALRVAQTMGLHRDPAQFGIQSSDAETRRRIWWHIVHMDSVVAMSSGLPPLVNDENFWDVRETSEVKDTLLGTPQAEQYTKLVTNNLRPRDNPDDPTICGGNSMVNVFYLCARGKYIMARAIRRILRIQLGTKAITGSDMEELRSILIELQFQLNSLVNRIPLAHHPNAVGQDNHSVASDPASVSPGKPFTGDGSSLPADGPNGCLEQYHTPVLVAFHKWARILLSLFIDKAFCVAYQPFLKNAKSRIWPTARQGALRHCHGFMEKFIALATDADFQPFQWSWPGNHQPMHAAMIMLIDLYERPNTPEALRSRAFIDKIFSISGPDGGVVGGEDGVTTARPLKDGGKEAWDLMRRLREKAWQKAGLDPQQFWTEQAQIRAGVTSGANTPNSYTANRSGFVPARGKQDAYLMEFANRFYEMTRAHRLPNPVVSSLRQELPRYSQTMPAVTPKLQQHQQYTASNSPPSLAMPTVSPQQQSLDATLTLANLATETVGTPSPNSHHPLFYPQQQQQQQPPPPPPLMQPSHSYPTGSPPMPSANFPIDGPPPTSPNGIATAPTPPSMMDPNLNFDWDQWDAVFGQLLPVADELMELDPVAGLELPDIGLGLGNHDGTSDMWPDLKM</sequence>
<reference evidence="10" key="1">
    <citation type="submission" date="2020-06" db="EMBL/GenBank/DDBJ databases">
        <title>A chromosome-scale genome assembly of Talaromyces rugulosus W13939.</title>
        <authorList>
            <person name="Wang B."/>
            <person name="Guo L."/>
            <person name="Ye K."/>
            <person name="Wang L."/>
        </authorList>
    </citation>
    <scope>NUCLEOTIDE SEQUENCE [LARGE SCALE GENOMIC DNA]</scope>
    <source>
        <strain evidence="10">W13939</strain>
    </source>
</reference>
<dbReference type="GO" id="GO:0003677">
    <property type="term" value="F:DNA binding"/>
    <property type="evidence" value="ECO:0007669"/>
    <property type="project" value="UniProtKB-KW"/>
</dbReference>
<evidence type="ECO:0000256" key="4">
    <source>
        <dbReference type="ARBA" id="ARBA00023125"/>
    </source>
</evidence>